<name>A0A9J5XIN8_SOLCO</name>
<evidence type="ECO:0000313" key="1">
    <source>
        <dbReference type="EMBL" id="KAG5588171.1"/>
    </source>
</evidence>
<dbReference type="Proteomes" id="UP000824120">
    <property type="component" value="Chromosome 9"/>
</dbReference>
<reference evidence="1 2" key="1">
    <citation type="submission" date="2020-09" db="EMBL/GenBank/DDBJ databases">
        <title>De no assembly of potato wild relative species, Solanum commersonii.</title>
        <authorList>
            <person name="Cho K."/>
        </authorList>
    </citation>
    <scope>NUCLEOTIDE SEQUENCE [LARGE SCALE GENOMIC DNA]</scope>
    <source>
        <strain evidence="1">LZ3.2</strain>
        <tissue evidence="1">Leaf</tissue>
    </source>
</reference>
<gene>
    <name evidence="1" type="ORF">H5410_048605</name>
</gene>
<keyword evidence="2" id="KW-1185">Reference proteome</keyword>
<sequence length="71" mass="8235">MRCWICVSETVFLSHKGRGEKRSLEDDWLVALLEDLLQNYHPCVSYCNRLPNQGVIHLECVYTLNCSALNH</sequence>
<evidence type="ECO:0000313" key="2">
    <source>
        <dbReference type="Proteomes" id="UP000824120"/>
    </source>
</evidence>
<comment type="caution">
    <text evidence="1">The sequence shown here is derived from an EMBL/GenBank/DDBJ whole genome shotgun (WGS) entry which is preliminary data.</text>
</comment>
<dbReference type="EMBL" id="JACXVP010000009">
    <property type="protein sequence ID" value="KAG5588171.1"/>
    <property type="molecule type" value="Genomic_DNA"/>
</dbReference>
<organism evidence="1 2">
    <name type="scientific">Solanum commersonii</name>
    <name type="common">Commerson's wild potato</name>
    <name type="synonym">Commerson's nightshade</name>
    <dbReference type="NCBI Taxonomy" id="4109"/>
    <lineage>
        <taxon>Eukaryota</taxon>
        <taxon>Viridiplantae</taxon>
        <taxon>Streptophyta</taxon>
        <taxon>Embryophyta</taxon>
        <taxon>Tracheophyta</taxon>
        <taxon>Spermatophyta</taxon>
        <taxon>Magnoliopsida</taxon>
        <taxon>eudicotyledons</taxon>
        <taxon>Gunneridae</taxon>
        <taxon>Pentapetalae</taxon>
        <taxon>asterids</taxon>
        <taxon>lamiids</taxon>
        <taxon>Solanales</taxon>
        <taxon>Solanaceae</taxon>
        <taxon>Solanoideae</taxon>
        <taxon>Solaneae</taxon>
        <taxon>Solanum</taxon>
    </lineage>
</organism>
<dbReference type="AlphaFoldDB" id="A0A9J5XIN8"/>
<protein>
    <submittedName>
        <fullName evidence="1">Uncharacterized protein</fullName>
    </submittedName>
</protein>
<proteinExistence type="predicted"/>
<accession>A0A9J5XIN8</accession>